<feature type="domain" description="4-oxalocrotonate tautomerase-like" evidence="3">
    <location>
        <begin position="2"/>
        <end position="43"/>
    </location>
</feature>
<feature type="region of interest" description="Disordered" evidence="2">
    <location>
        <begin position="36"/>
        <end position="56"/>
    </location>
</feature>
<evidence type="ECO:0000256" key="1">
    <source>
        <dbReference type="ARBA" id="ARBA00023235"/>
    </source>
</evidence>
<dbReference type="SUPFAM" id="SSF55331">
    <property type="entry name" value="Tautomerase/MIF"/>
    <property type="match status" value="1"/>
</dbReference>
<name>A0A420Q4J5_FUSOX</name>
<dbReference type="EMBL" id="MRCY01000092">
    <property type="protein sequence ID" value="RKK99708.1"/>
    <property type="molecule type" value="Genomic_DNA"/>
</dbReference>
<dbReference type="Proteomes" id="UP000285860">
    <property type="component" value="Unassembled WGS sequence"/>
</dbReference>
<organism evidence="4 5">
    <name type="scientific">Fusarium oxysporum</name>
    <name type="common">Fusarium vascular wilt</name>
    <dbReference type="NCBI Taxonomy" id="5507"/>
    <lineage>
        <taxon>Eukaryota</taxon>
        <taxon>Fungi</taxon>
        <taxon>Dikarya</taxon>
        <taxon>Ascomycota</taxon>
        <taxon>Pezizomycotina</taxon>
        <taxon>Sordariomycetes</taxon>
        <taxon>Hypocreomycetidae</taxon>
        <taxon>Hypocreales</taxon>
        <taxon>Nectriaceae</taxon>
        <taxon>Fusarium</taxon>
        <taxon>Fusarium oxysporum species complex</taxon>
    </lineage>
</organism>
<evidence type="ECO:0000313" key="4">
    <source>
        <dbReference type="EMBL" id="RKK99708.1"/>
    </source>
</evidence>
<dbReference type="AlphaFoldDB" id="A0A420Q4J5"/>
<gene>
    <name evidence="4" type="ORF">BFJ68_g13113</name>
</gene>
<dbReference type="InterPro" id="IPR004370">
    <property type="entry name" value="4-OT-like_dom"/>
</dbReference>
<sequence length="56" mass="6245">MPLVRIDIVKGVRSPDQVKKLADVVQGVLLDHSNVPPRDRYQVQGTGHKDITQCHS</sequence>
<keyword evidence="1" id="KW-0413">Isomerase</keyword>
<dbReference type="InterPro" id="IPR014347">
    <property type="entry name" value="Tautomerase/MIF_sf"/>
</dbReference>
<protein>
    <recommendedName>
        <fullName evidence="3">4-oxalocrotonate tautomerase-like domain-containing protein</fullName>
    </recommendedName>
</protein>
<feature type="compositionally biased region" description="Basic and acidic residues" evidence="2">
    <location>
        <begin position="37"/>
        <end position="56"/>
    </location>
</feature>
<dbReference type="GO" id="GO:0016853">
    <property type="term" value="F:isomerase activity"/>
    <property type="evidence" value="ECO:0007669"/>
    <property type="project" value="UniProtKB-KW"/>
</dbReference>
<evidence type="ECO:0000256" key="2">
    <source>
        <dbReference type="SAM" id="MobiDB-lite"/>
    </source>
</evidence>
<reference evidence="4 5" key="1">
    <citation type="journal article" date="2018" name="Sci. Rep.">
        <title>Characterisation of pathogen-specific regions and novel effector candidates in Fusarium oxysporum f. sp. cepae.</title>
        <authorList>
            <person name="Armitage A.D."/>
            <person name="Taylor A."/>
            <person name="Sobczyk M.K."/>
            <person name="Baxter L."/>
            <person name="Greenfield B.P."/>
            <person name="Bates H.J."/>
            <person name="Wilson F."/>
            <person name="Jackson A.C."/>
            <person name="Ott S."/>
            <person name="Harrison R.J."/>
            <person name="Clarkson J.P."/>
        </authorList>
    </citation>
    <scope>NUCLEOTIDE SEQUENCE [LARGE SCALE GENOMIC DNA]</scope>
    <source>
        <strain evidence="4 5">Fo_A28</strain>
    </source>
</reference>
<evidence type="ECO:0000313" key="5">
    <source>
        <dbReference type="Proteomes" id="UP000285860"/>
    </source>
</evidence>
<dbReference type="Gene3D" id="3.30.429.10">
    <property type="entry name" value="Macrophage Migration Inhibitory Factor"/>
    <property type="match status" value="1"/>
</dbReference>
<dbReference type="Pfam" id="PF01361">
    <property type="entry name" value="Tautomerase"/>
    <property type="match status" value="1"/>
</dbReference>
<evidence type="ECO:0000259" key="3">
    <source>
        <dbReference type="Pfam" id="PF01361"/>
    </source>
</evidence>
<comment type="caution">
    <text evidence="4">The sequence shown here is derived from an EMBL/GenBank/DDBJ whole genome shotgun (WGS) entry which is preliminary data.</text>
</comment>
<proteinExistence type="predicted"/>
<accession>A0A420Q4J5</accession>